<feature type="domain" description="Tail specific protease" evidence="2">
    <location>
        <begin position="198"/>
        <end position="410"/>
    </location>
</feature>
<dbReference type="EMBL" id="JACHOC010000004">
    <property type="protein sequence ID" value="MBB4622386.1"/>
    <property type="molecule type" value="Genomic_DNA"/>
</dbReference>
<dbReference type="CDD" id="cd07563">
    <property type="entry name" value="Peptidase_S41_IRBP"/>
    <property type="match status" value="1"/>
</dbReference>
<keyword evidence="4" id="KW-1185">Reference proteome</keyword>
<dbReference type="PANTHER" id="PTHR32060">
    <property type="entry name" value="TAIL-SPECIFIC PROTEASE"/>
    <property type="match status" value="1"/>
</dbReference>
<proteinExistence type="predicted"/>
<feature type="signal peptide" evidence="1">
    <location>
        <begin position="1"/>
        <end position="21"/>
    </location>
</feature>
<evidence type="ECO:0000313" key="3">
    <source>
        <dbReference type="EMBL" id="MBB4622386.1"/>
    </source>
</evidence>
<evidence type="ECO:0000313" key="4">
    <source>
        <dbReference type="Proteomes" id="UP000533637"/>
    </source>
</evidence>
<evidence type="ECO:0000256" key="1">
    <source>
        <dbReference type="SAM" id="SignalP"/>
    </source>
</evidence>
<dbReference type="GO" id="GO:0008233">
    <property type="term" value="F:peptidase activity"/>
    <property type="evidence" value="ECO:0007669"/>
    <property type="project" value="UniProtKB-KW"/>
</dbReference>
<dbReference type="SMART" id="SM00245">
    <property type="entry name" value="TSPc"/>
    <property type="match status" value="1"/>
</dbReference>
<dbReference type="Pfam" id="PF03572">
    <property type="entry name" value="Peptidase_S41"/>
    <property type="match status" value="1"/>
</dbReference>
<feature type="chain" id="PRO_5045441179" evidence="1">
    <location>
        <begin position="22"/>
        <end position="435"/>
    </location>
</feature>
<name>A0ABR6KLN3_9BACT</name>
<dbReference type="PANTHER" id="PTHR32060:SF30">
    <property type="entry name" value="CARBOXY-TERMINAL PROCESSING PROTEASE CTPA"/>
    <property type="match status" value="1"/>
</dbReference>
<keyword evidence="3" id="KW-0378">Hydrolase</keyword>
<keyword evidence="1" id="KW-0732">Signal</keyword>
<dbReference type="GO" id="GO:0006508">
    <property type="term" value="P:proteolysis"/>
    <property type="evidence" value="ECO:0007669"/>
    <property type="project" value="UniProtKB-KW"/>
</dbReference>
<dbReference type="RefSeq" id="WP_122374079.1">
    <property type="nucleotide sequence ID" value="NZ_BMPB01000013.1"/>
</dbReference>
<sequence length="435" mass="49269">MKKTITSLLFGTILCIVPACGQSEKNELDATQKAFIVSRFCTEVKYNFVHYNNLTYNWDSLCITSLPSLTATQSDEDFINGLKQLCAQLHDGHTFIYQTKWSKNSKEWLRPFPITTKRVGNQVFVTSVHNSEFKKQGVSYGCEILEIDGENVLEYADKHITPYLASSTPQWSDHAPFRGYELTNAKGTKVSRMLLRTPEGRTFTIESDRNIPWDIPADSSVFEYKVLEGNIGLLSVKSFLTEDFHRDEFDKIYEEILKTNALIIDIRDNGGGNSDHADYIIRHFDDKPVRLGRWSSRMYIAAHGSWDYPQEWFTESPDPMEPVKDKPIYKKPIALLVNATTFSSAENFCVTYRGLNRGKIIGTPTGGSTGNPIFIDLGFGLGCSICTKNEWDVDGREFIGIGIVPDIEVKENTDMFLKNKDVVIEKALEVLKDSL</sequence>
<evidence type="ECO:0000259" key="2">
    <source>
        <dbReference type="SMART" id="SM00245"/>
    </source>
</evidence>
<dbReference type="Proteomes" id="UP000533637">
    <property type="component" value="Unassembled WGS sequence"/>
</dbReference>
<comment type="caution">
    <text evidence="3">The sequence shown here is derived from an EMBL/GenBank/DDBJ whole genome shotgun (WGS) entry which is preliminary data.</text>
</comment>
<dbReference type="Gene3D" id="3.30.750.44">
    <property type="match status" value="1"/>
</dbReference>
<dbReference type="InterPro" id="IPR005151">
    <property type="entry name" value="Tail-specific_protease"/>
</dbReference>
<reference evidence="3 4" key="1">
    <citation type="submission" date="2020-08" db="EMBL/GenBank/DDBJ databases">
        <title>Genomic Encyclopedia of Type Strains, Phase IV (KMG-IV): sequencing the most valuable type-strain genomes for metagenomic binning, comparative biology and taxonomic classification.</title>
        <authorList>
            <person name="Goeker M."/>
        </authorList>
    </citation>
    <scope>NUCLEOTIDE SEQUENCE [LARGE SCALE GENOMIC DNA]</scope>
    <source>
        <strain evidence="3 4">DSM 102983</strain>
    </source>
</reference>
<organism evidence="3 4">
    <name type="scientific">Parabacteroides faecis</name>
    <dbReference type="NCBI Taxonomy" id="1217282"/>
    <lineage>
        <taxon>Bacteria</taxon>
        <taxon>Pseudomonadati</taxon>
        <taxon>Bacteroidota</taxon>
        <taxon>Bacteroidia</taxon>
        <taxon>Bacteroidales</taxon>
        <taxon>Tannerellaceae</taxon>
        <taxon>Parabacteroides</taxon>
    </lineage>
</organism>
<dbReference type="InterPro" id="IPR029045">
    <property type="entry name" value="ClpP/crotonase-like_dom_sf"/>
</dbReference>
<accession>A0ABR6KLN3</accession>
<dbReference type="Gene3D" id="3.90.226.10">
    <property type="entry name" value="2-enoyl-CoA Hydratase, Chain A, domain 1"/>
    <property type="match status" value="1"/>
</dbReference>
<dbReference type="SUPFAM" id="SSF52096">
    <property type="entry name" value="ClpP/crotonase"/>
    <property type="match status" value="1"/>
</dbReference>
<keyword evidence="3" id="KW-0645">Protease</keyword>
<gene>
    <name evidence="3" type="ORF">GGQ57_002286</name>
</gene>
<protein>
    <submittedName>
        <fullName evidence="3">C-terminal processing protease CtpA/Prc</fullName>
    </submittedName>
</protein>